<proteinExistence type="predicted"/>
<accession>A0AAD6KI33</accession>
<dbReference type="Proteomes" id="UP001162972">
    <property type="component" value="Chromosome 16"/>
</dbReference>
<evidence type="ECO:0000313" key="5">
    <source>
        <dbReference type="EMBL" id="KAJ6423875.1"/>
    </source>
</evidence>
<evidence type="ECO:0000256" key="2">
    <source>
        <dbReference type="PROSITE-ProRule" id="PRU00626"/>
    </source>
</evidence>
<dbReference type="Gene3D" id="3.30.110.60">
    <property type="entry name" value="YhbY-like"/>
    <property type="match status" value="1"/>
</dbReference>
<evidence type="ECO:0000313" key="6">
    <source>
        <dbReference type="Proteomes" id="UP001162972"/>
    </source>
</evidence>
<evidence type="ECO:0000256" key="1">
    <source>
        <dbReference type="ARBA" id="ARBA00022884"/>
    </source>
</evidence>
<keyword evidence="6" id="KW-1185">Reference proteome</keyword>
<keyword evidence="1 2" id="KW-0694">RNA-binding</keyword>
<feature type="compositionally biased region" description="Basic and acidic residues" evidence="3">
    <location>
        <begin position="85"/>
        <end position="103"/>
    </location>
</feature>
<name>A0AAD6KI33_9ROSI</name>
<organism evidence="5 6">
    <name type="scientific">Salix udensis</name>
    <dbReference type="NCBI Taxonomy" id="889485"/>
    <lineage>
        <taxon>Eukaryota</taxon>
        <taxon>Viridiplantae</taxon>
        <taxon>Streptophyta</taxon>
        <taxon>Embryophyta</taxon>
        <taxon>Tracheophyta</taxon>
        <taxon>Spermatophyta</taxon>
        <taxon>Magnoliopsida</taxon>
        <taxon>eudicotyledons</taxon>
        <taxon>Gunneridae</taxon>
        <taxon>Pentapetalae</taxon>
        <taxon>rosids</taxon>
        <taxon>fabids</taxon>
        <taxon>Malpighiales</taxon>
        <taxon>Salicaceae</taxon>
        <taxon>Saliceae</taxon>
        <taxon>Salix</taxon>
    </lineage>
</organism>
<dbReference type="InterPro" id="IPR035920">
    <property type="entry name" value="YhbY-like_sf"/>
</dbReference>
<dbReference type="AlphaFoldDB" id="A0AAD6KI33"/>
<comment type="caution">
    <text evidence="5">The sequence shown here is derived from an EMBL/GenBank/DDBJ whole genome shotgun (WGS) entry which is preliminary data.</text>
</comment>
<evidence type="ECO:0000259" key="4">
    <source>
        <dbReference type="PROSITE" id="PS51295"/>
    </source>
</evidence>
<dbReference type="GO" id="GO:0003723">
    <property type="term" value="F:RNA binding"/>
    <property type="evidence" value="ECO:0007669"/>
    <property type="project" value="UniProtKB-UniRule"/>
</dbReference>
<gene>
    <name evidence="5" type="ORF">OIU84_024781</name>
</gene>
<feature type="domain" description="CRM" evidence="4">
    <location>
        <begin position="1"/>
        <end position="89"/>
    </location>
</feature>
<dbReference type="Pfam" id="PF01985">
    <property type="entry name" value="CRS1_YhbY"/>
    <property type="match status" value="1"/>
</dbReference>
<dbReference type="InterPro" id="IPR001890">
    <property type="entry name" value="RNA-binding_CRM"/>
</dbReference>
<feature type="region of interest" description="Disordered" evidence="3">
    <location>
        <begin position="80"/>
        <end position="111"/>
    </location>
</feature>
<sequence>MYVYILATILSSIQPRRSNIVTGVAKAIKAHFQRHPLAIVHVKGRAKGTSVQEVVSKLEEATGAVLVSQEPSKVILYRGWGAGEPGHKGRENKQNAGEASREKGRSRHAVSPELMAAIRLECGLQHNNQS</sequence>
<reference evidence="5 6" key="1">
    <citation type="journal article" date="2023" name="Int. J. Mol. Sci.">
        <title>De Novo Assembly and Annotation of 11 Diverse Shrub Willow (Salix) Genomes Reveals Novel Gene Organization in Sex-Linked Regions.</title>
        <authorList>
            <person name="Hyden B."/>
            <person name="Feng K."/>
            <person name="Yates T.B."/>
            <person name="Jawdy S."/>
            <person name="Cereghino C."/>
            <person name="Smart L.B."/>
            <person name="Muchero W."/>
        </authorList>
    </citation>
    <scope>NUCLEOTIDE SEQUENCE [LARGE SCALE GENOMIC DNA]</scope>
    <source>
        <tissue evidence="5">Shoot tip</tissue>
    </source>
</reference>
<dbReference type="EMBL" id="JAPFFJ010000006">
    <property type="protein sequence ID" value="KAJ6423875.1"/>
    <property type="molecule type" value="Genomic_DNA"/>
</dbReference>
<dbReference type="PROSITE" id="PS51295">
    <property type="entry name" value="CRM"/>
    <property type="match status" value="1"/>
</dbReference>
<protein>
    <recommendedName>
        <fullName evidence="4">CRM domain-containing protein</fullName>
    </recommendedName>
</protein>
<dbReference type="SUPFAM" id="SSF75471">
    <property type="entry name" value="YhbY-like"/>
    <property type="match status" value="1"/>
</dbReference>
<dbReference type="SMART" id="SM01103">
    <property type="entry name" value="CRS1_YhbY"/>
    <property type="match status" value="1"/>
</dbReference>
<evidence type="ECO:0000256" key="3">
    <source>
        <dbReference type="SAM" id="MobiDB-lite"/>
    </source>
</evidence>